<dbReference type="Gene3D" id="3.40.630.30">
    <property type="match status" value="1"/>
</dbReference>
<comment type="catalytic activity">
    <reaction evidence="6">
        <text>glycyl-tRNA(Gly) + acetyl-CoA = N-acetylglycyl-tRNA(Gly) + CoA + H(+)</text>
        <dbReference type="Rhea" id="RHEA:81867"/>
        <dbReference type="Rhea" id="RHEA-COMP:9683"/>
        <dbReference type="Rhea" id="RHEA-COMP:19766"/>
        <dbReference type="ChEBI" id="CHEBI:15378"/>
        <dbReference type="ChEBI" id="CHEBI:57287"/>
        <dbReference type="ChEBI" id="CHEBI:57288"/>
        <dbReference type="ChEBI" id="CHEBI:78522"/>
        <dbReference type="ChEBI" id="CHEBI:232036"/>
    </reaction>
</comment>
<dbReference type="InterPro" id="IPR016181">
    <property type="entry name" value="Acyl_CoA_acyltransferase"/>
</dbReference>
<accession>A0A2M8RWR6</accession>
<keyword evidence="5" id="KW-0012">Acyltransferase</keyword>
<reference evidence="8 9" key="1">
    <citation type="submission" date="2017-11" db="EMBL/GenBank/DDBJ databases">
        <title>Reclassification of Bisgaard taxon 5 as Caviibacterium pharyngocola gen. nov., sp. nov.</title>
        <authorList>
            <person name="Christensen H."/>
        </authorList>
    </citation>
    <scope>NUCLEOTIDE SEQUENCE [LARGE SCALE GENOMIC DNA]</scope>
    <source>
        <strain evidence="8 9">7_3</strain>
    </source>
</reference>
<dbReference type="EMBL" id="PHGZ01000008">
    <property type="protein sequence ID" value="PJG83335.1"/>
    <property type="molecule type" value="Genomic_DNA"/>
</dbReference>
<keyword evidence="4 8" id="KW-0808">Transferase</keyword>
<comment type="caution">
    <text evidence="8">The sequence shown here is derived from an EMBL/GenBank/DDBJ whole genome shotgun (WGS) entry which is preliminary data.</text>
</comment>
<evidence type="ECO:0000256" key="1">
    <source>
        <dbReference type="ARBA" id="ARBA00009342"/>
    </source>
</evidence>
<keyword evidence="3" id="KW-1277">Toxin-antitoxin system</keyword>
<evidence type="ECO:0000259" key="7">
    <source>
        <dbReference type="Pfam" id="PF00583"/>
    </source>
</evidence>
<comment type="similarity">
    <text evidence="1">Belongs to the acetyltransferase family. GNAT subfamily.</text>
</comment>
<organism evidence="8 9">
    <name type="scientific">Caviibacterium pharyngocola</name>
    <dbReference type="NCBI Taxonomy" id="28159"/>
    <lineage>
        <taxon>Bacteria</taxon>
        <taxon>Pseudomonadati</taxon>
        <taxon>Pseudomonadota</taxon>
        <taxon>Gammaproteobacteria</taxon>
        <taxon>Pasteurellales</taxon>
        <taxon>Pasteurellaceae</taxon>
        <taxon>Caviibacterium</taxon>
    </lineage>
</organism>
<dbReference type="AlphaFoldDB" id="A0A2M8RWR6"/>
<dbReference type="PANTHER" id="PTHR36449:SF1">
    <property type="entry name" value="ACETYLTRANSFERASE"/>
    <property type="match status" value="1"/>
</dbReference>
<keyword evidence="9" id="KW-1185">Reference proteome</keyword>
<evidence type="ECO:0000313" key="8">
    <source>
        <dbReference type="EMBL" id="PJG83335.1"/>
    </source>
</evidence>
<evidence type="ECO:0000313" key="9">
    <source>
        <dbReference type="Proteomes" id="UP000230282"/>
    </source>
</evidence>
<dbReference type="PANTHER" id="PTHR36449">
    <property type="entry name" value="ACETYLTRANSFERASE-RELATED"/>
    <property type="match status" value="1"/>
</dbReference>
<proteinExistence type="inferred from homology"/>
<keyword evidence="2" id="KW-0678">Repressor</keyword>
<dbReference type="SUPFAM" id="SSF55729">
    <property type="entry name" value="Acyl-CoA N-acyltransferases (Nat)"/>
    <property type="match status" value="1"/>
</dbReference>
<evidence type="ECO:0000256" key="2">
    <source>
        <dbReference type="ARBA" id="ARBA00022491"/>
    </source>
</evidence>
<dbReference type="Pfam" id="PF00583">
    <property type="entry name" value="Acetyltransf_1"/>
    <property type="match status" value="1"/>
</dbReference>
<feature type="domain" description="N-acetyltransferase" evidence="7">
    <location>
        <begin position="32"/>
        <end position="143"/>
    </location>
</feature>
<dbReference type="RefSeq" id="WP_100296273.1">
    <property type="nucleotide sequence ID" value="NZ_PHGZ01000008.1"/>
</dbReference>
<dbReference type="OrthoDB" id="9799147at2"/>
<evidence type="ECO:0000256" key="3">
    <source>
        <dbReference type="ARBA" id="ARBA00022649"/>
    </source>
</evidence>
<evidence type="ECO:0000256" key="4">
    <source>
        <dbReference type="ARBA" id="ARBA00022679"/>
    </source>
</evidence>
<dbReference type="Proteomes" id="UP000230282">
    <property type="component" value="Unassembled WGS sequence"/>
</dbReference>
<name>A0A2M8RWR6_9PAST</name>
<sequence>MNWREEPLNKGHNRTSFDCGNDDLNHFLRHYARQSHSKNTSKTYVAIDDQTDGIIGFYTITLGSVSPKSAPIEFSRRFGGHSLPLFTLARLAVDKKYQGKGLGGQLLLKAAKRCFAVSAQVGGIGLFIEAKNQDGANWYRLFGGVPLIDEPCALILPFSSLNAVLK</sequence>
<protein>
    <submittedName>
        <fullName evidence="8">N-acetyltransferase</fullName>
    </submittedName>
</protein>
<dbReference type="InterPro" id="IPR000182">
    <property type="entry name" value="GNAT_dom"/>
</dbReference>
<gene>
    <name evidence="8" type="ORF">CVP04_04220</name>
</gene>
<evidence type="ECO:0000256" key="6">
    <source>
        <dbReference type="ARBA" id="ARBA00049880"/>
    </source>
</evidence>
<dbReference type="GO" id="GO:0016747">
    <property type="term" value="F:acyltransferase activity, transferring groups other than amino-acyl groups"/>
    <property type="evidence" value="ECO:0007669"/>
    <property type="project" value="InterPro"/>
</dbReference>
<evidence type="ECO:0000256" key="5">
    <source>
        <dbReference type="ARBA" id="ARBA00023315"/>
    </source>
</evidence>